<dbReference type="Proteomes" id="UP000437068">
    <property type="component" value="Unassembled WGS sequence"/>
</dbReference>
<organism evidence="3 5">
    <name type="scientific">Phytophthora fragariae</name>
    <dbReference type="NCBI Taxonomy" id="53985"/>
    <lineage>
        <taxon>Eukaryota</taxon>
        <taxon>Sar</taxon>
        <taxon>Stramenopiles</taxon>
        <taxon>Oomycota</taxon>
        <taxon>Peronosporomycetes</taxon>
        <taxon>Peronosporales</taxon>
        <taxon>Peronosporaceae</taxon>
        <taxon>Phytophthora</taxon>
    </lineage>
</organism>
<dbReference type="EMBL" id="QXGF01004991">
    <property type="protein sequence ID" value="KAE8919087.1"/>
    <property type="molecule type" value="Genomic_DNA"/>
</dbReference>
<evidence type="ECO:0000313" key="6">
    <source>
        <dbReference type="Proteomes" id="UP000488956"/>
    </source>
</evidence>
<gene>
    <name evidence="3" type="ORF">PF001_g30058</name>
    <name evidence="1" type="ORF">PF009_g30599</name>
    <name evidence="2" type="ORF">PF010_g29064</name>
</gene>
<evidence type="ECO:0000313" key="3">
    <source>
        <dbReference type="EMBL" id="KAE9267479.1"/>
    </source>
</evidence>
<dbReference type="Proteomes" id="UP000488956">
    <property type="component" value="Unassembled WGS sequence"/>
</dbReference>
<accession>A0A6A4B1R3</accession>
<name>A0A6A4B1R3_9STRA</name>
<sequence length="145" mass="16264">MLFAFARTVSPPPAAQSAPLVSPAWWYMGTLCGLIPSQGKLLRRATSRDPAVRGVGWKSSFRYVDQLHRLPLYVHDLERAGATKFMMGSCDNNRPSQQFEVLSCAVMLEEKKKTGPTPYDMLTIGDRRSTDPAWVTQVQQAYLSR</sequence>
<evidence type="ECO:0000313" key="1">
    <source>
        <dbReference type="EMBL" id="KAE8919087.1"/>
    </source>
</evidence>
<dbReference type="Proteomes" id="UP000429523">
    <property type="component" value="Unassembled WGS sequence"/>
</dbReference>
<evidence type="ECO:0000313" key="2">
    <source>
        <dbReference type="EMBL" id="KAE9063271.1"/>
    </source>
</evidence>
<dbReference type="EMBL" id="QXGE01005445">
    <property type="protein sequence ID" value="KAE9267479.1"/>
    <property type="molecule type" value="Genomic_DNA"/>
</dbReference>
<protein>
    <submittedName>
        <fullName evidence="3">Uncharacterized protein</fullName>
    </submittedName>
</protein>
<evidence type="ECO:0000313" key="5">
    <source>
        <dbReference type="Proteomes" id="UP000437068"/>
    </source>
</evidence>
<evidence type="ECO:0000313" key="4">
    <source>
        <dbReference type="Proteomes" id="UP000429523"/>
    </source>
</evidence>
<dbReference type="AlphaFoldDB" id="A0A6A4B1R3"/>
<reference evidence="4 5" key="1">
    <citation type="submission" date="2018-08" db="EMBL/GenBank/DDBJ databases">
        <title>Genomic investigation of the strawberry pathogen Phytophthora fragariae indicates pathogenicity is determined by transcriptional variation in three key races.</title>
        <authorList>
            <person name="Adams T.M."/>
            <person name="Armitage A.D."/>
            <person name="Sobczyk M.K."/>
            <person name="Bates H.J."/>
            <person name="Dunwell J.M."/>
            <person name="Nellist C.F."/>
            <person name="Harrison R.J."/>
        </authorList>
    </citation>
    <scope>NUCLEOTIDE SEQUENCE [LARGE SCALE GENOMIC DNA]</scope>
    <source>
        <strain evidence="3 5">A4</strain>
        <strain evidence="1 4">NOV-9</strain>
        <strain evidence="2 6">ONT-3</strain>
    </source>
</reference>
<proteinExistence type="predicted"/>
<comment type="caution">
    <text evidence="3">The sequence shown here is derived from an EMBL/GenBank/DDBJ whole genome shotgun (WGS) entry which is preliminary data.</text>
</comment>
<dbReference type="EMBL" id="QXFX01004649">
    <property type="protein sequence ID" value="KAE9063271.1"/>
    <property type="molecule type" value="Genomic_DNA"/>
</dbReference>